<evidence type="ECO:0000256" key="4">
    <source>
        <dbReference type="PROSITE-ProRule" id="PRU00042"/>
    </source>
</evidence>
<dbReference type="Proteomes" id="UP000703269">
    <property type="component" value="Unassembled WGS sequence"/>
</dbReference>
<sequence length="204" mass="22838">MGFLDSLIYGLSYDSNFDNELGEIDLHGLSVQEAIARADDAIQEARIRGDSELHFIVGRGLHSRGGVAKIKPAIEDLMQQYRLATELDPYNPGLLIVRLRGGRKGSAPARPSPQRLTTPFYCQTCNKTFVTAGALASHKTDSPMHCYCTHCDREFASWQARTAHYRDHAAHHYCDACTRHFVDGDALDMHLADVHPYLRARGKR</sequence>
<evidence type="ECO:0000259" key="5">
    <source>
        <dbReference type="PROSITE" id="PS50157"/>
    </source>
</evidence>
<dbReference type="SUPFAM" id="SSF160443">
    <property type="entry name" value="SMR domain-like"/>
    <property type="match status" value="1"/>
</dbReference>
<feature type="domain" description="C2H2-type" evidence="5">
    <location>
        <begin position="172"/>
        <end position="200"/>
    </location>
</feature>
<dbReference type="SMART" id="SM00463">
    <property type="entry name" value="SMR"/>
    <property type="match status" value="1"/>
</dbReference>
<dbReference type="InterPro" id="IPR053020">
    <property type="entry name" value="Smr_domain_protein"/>
</dbReference>
<dbReference type="PANTHER" id="PTHR47417">
    <property type="entry name" value="SMR DOMAIN-CONTAINING PROTEIN YPL199C"/>
    <property type="match status" value="1"/>
</dbReference>
<dbReference type="Gene3D" id="3.30.1370.110">
    <property type="match status" value="1"/>
</dbReference>
<dbReference type="PROSITE" id="PS00028">
    <property type="entry name" value="ZINC_FINGER_C2H2_1"/>
    <property type="match status" value="1"/>
</dbReference>
<evidence type="ECO:0008006" key="9">
    <source>
        <dbReference type="Google" id="ProtNLM"/>
    </source>
</evidence>
<dbReference type="Pfam" id="PF12171">
    <property type="entry name" value="zf-C2H2_jaz"/>
    <property type="match status" value="1"/>
</dbReference>
<protein>
    <recommendedName>
        <fullName evidence="9">C2H2-type domain-containing protein</fullName>
    </recommendedName>
</protein>
<keyword evidence="2 4" id="KW-0863">Zinc-finger</keyword>
<feature type="domain" description="Smr" evidence="6">
    <location>
        <begin position="24"/>
        <end position="100"/>
    </location>
</feature>
<dbReference type="AlphaFoldDB" id="A0A9P3G8P3"/>
<dbReference type="SMART" id="SM00355">
    <property type="entry name" value="ZnF_C2H2"/>
    <property type="match status" value="3"/>
</dbReference>
<dbReference type="SUPFAM" id="SSF57667">
    <property type="entry name" value="beta-beta-alpha zinc fingers"/>
    <property type="match status" value="1"/>
</dbReference>
<accession>A0A9P3G8P3</accession>
<evidence type="ECO:0000313" key="7">
    <source>
        <dbReference type="EMBL" id="GJE90107.1"/>
    </source>
</evidence>
<dbReference type="PROSITE" id="PS50828">
    <property type="entry name" value="SMR"/>
    <property type="match status" value="1"/>
</dbReference>
<organism evidence="7 8">
    <name type="scientific">Phanerochaete sordida</name>
    <dbReference type="NCBI Taxonomy" id="48140"/>
    <lineage>
        <taxon>Eukaryota</taxon>
        <taxon>Fungi</taxon>
        <taxon>Dikarya</taxon>
        <taxon>Basidiomycota</taxon>
        <taxon>Agaricomycotina</taxon>
        <taxon>Agaricomycetes</taxon>
        <taxon>Polyporales</taxon>
        <taxon>Phanerochaetaceae</taxon>
        <taxon>Phanerochaete</taxon>
    </lineage>
</organism>
<keyword evidence="8" id="KW-1185">Reference proteome</keyword>
<evidence type="ECO:0000259" key="6">
    <source>
        <dbReference type="PROSITE" id="PS50828"/>
    </source>
</evidence>
<dbReference type="EMBL" id="BPQB01000015">
    <property type="protein sequence ID" value="GJE90107.1"/>
    <property type="molecule type" value="Genomic_DNA"/>
</dbReference>
<evidence type="ECO:0000256" key="2">
    <source>
        <dbReference type="ARBA" id="ARBA00022771"/>
    </source>
</evidence>
<dbReference type="OrthoDB" id="3231855at2759"/>
<dbReference type="InterPro" id="IPR022755">
    <property type="entry name" value="Znf_C2H2_jaz"/>
</dbReference>
<dbReference type="InterPro" id="IPR036063">
    <property type="entry name" value="Smr_dom_sf"/>
</dbReference>
<evidence type="ECO:0000256" key="3">
    <source>
        <dbReference type="ARBA" id="ARBA00022833"/>
    </source>
</evidence>
<dbReference type="Gene3D" id="3.30.160.60">
    <property type="entry name" value="Classic Zinc Finger"/>
    <property type="match status" value="1"/>
</dbReference>
<dbReference type="InterPro" id="IPR036236">
    <property type="entry name" value="Znf_C2H2_sf"/>
</dbReference>
<dbReference type="Pfam" id="PF01713">
    <property type="entry name" value="Smr"/>
    <property type="match status" value="1"/>
</dbReference>
<dbReference type="PANTHER" id="PTHR47417:SF1">
    <property type="entry name" value="SMR DOMAIN-CONTAINING PROTEIN YPL199C"/>
    <property type="match status" value="1"/>
</dbReference>
<dbReference type="InterPro" id="IPR013087">
    <property type="entry name" value="Znf_C2H2_type"/>
</dbReference>
<evidence type="ECO:0000256" key="1">
    <source>
        <dbReference type="ARBA" id="ARBA00022723"/>
    </source>
</evidence>
<proteinExistence type="predicted"/>
<keyword evidence="1" id="KW-0479">Metal-binding</keyword>
<dbReference type="PROSITE" id="PS50157">
    <property type="entry name" value="ZINC_FINGER_C2H2_2"/>
    <property type="match status" value="2"/>
</dbReference>
<dbReference type="InterPro" id="IPR002625">
    <property type="entry name" value="Smr_dom"/>
</dbReference>
<reference evidence="7 8" key="1">
    <citation type="submission" date="2021-08" db="EMBL/GenBank/DDBJ databases">
        <title>Draft Genome Sequence of Phanerochaete sordida strain YK-624.</title>
        <authorList>
            <person name="Mori T."/>
            <person name="Dohra H."/>
            <person name="Suzuki T."/>
            <person name="Kawagishi H."/>
            <person name="Hirai H."/>
        </authorList>
    </citation>
    <scope>NUCLEOTIDE SEQUENCE [LARGE SCALE GENOMIC DNA]</scope>
    <source>
        <strain evidence="7 8">YK-624</strain>
    </source>
</reference>
<comment type="caution">
    <text evidence="7">The sequence shown here is derived from an EMBL/GenBank/DDBJ whole genome shotgun (WGS) entry which is preliminary data.</text>
</comment>
<keyword evidence="3" id="KW-0862">Zinc</keyword>
<feature type="domain" description="C2H2-type" evidence="5">
    <location>
        <begin position="120"/>
        <end position="145"/>
    </location>
</feature>
<evidence type="ECO:0000313" key="8">
    <source>
        <dbReference type="Proteomes" id="UP000703269"/>
    </source>
</evidence>
<dbReference type="GO" id="GO:0008270">
    <property type="term" value="F:zinc ion binding"/>
    <property type="evidence" value="ECO:0007669"/>
    <property type="project" value="UniProtKB-KW"/>
</dbReference>
<name>A0A9P3G8P3_9APHY</name>
<gene>
    <name evidence="7" type="ORF">PsYK624_062300</name>
</gene>